<comment type="caution">
    <text evidence="1">The sequence shown here is derived from an EMBL/GenBank/DDBJ whole genome shotgun (WGS) entry which is preliminary data.</text>
</comment>
<dbReference type="Proteomes" id="UP000475862">
    <property type="component" value="Unassembled WGS sequence"/>
</dbReference>
<organism evidence="1 2">
    <name type="scientific">Aphis glycines</name>
    <name type="common">Soybean aphid</name>
    <dbReference type="NCBI Taxonomy" id="307491"/>
    <lineage>
        <taxon>Eukaryota</taxon>
        <taxon>Metazoa</taxon>
        <taxon>Ecdysozoa</taxon>
        <taxon>Arthropoda</taxon>
        <taxon>Hexapoda</taxon>
        <taxon>Insecta</taxon>
        <taxon>Pterygota</taxon>
        <taxon>Neoptera</taxon>
        <taxon>Paraneoptera</taxon>
        <taxon>Hemiptera</taxon>
        <taxon>Sternorrhyncha</taxon>
        <taxon>Aphidomorpha</taxon>
        <taxon>Aphidoidea</taxon>
        <taxon>Aphididae</taxon>
        <taxon>Aphidini</taxon>
        <taxon>Aphis</taxon>
        <taxon>Aphis</taxon>
    </lineage>
</organism>
<sequence length="189" mass="22301">MQIIYYLSIFQIDFIEVLEKNQYNILIAFKQTLSPVIILMSSKMFARAFDDKLITGVLSIFNLVQIIFRTLINRRYESLINKPLMVYLCLIGQYSKVCDLKIYGIVLRYCRPLVYLVEAVDSSPLVQSILCWLDCDFDHNQSSSPKKDSNYIIYLLKHFKKTRLGKFEKKIRLLNNARLLLKKKRDENL</sequence>
<protein>
    <submittedName>
        <fullName evidence="1">Uncharacterized protein</fullName>
    </submittedName>
</protein>
<name>A0A6G0T4S1_APHGL</name>
<reference evidence="1 2" key="1">
    <citation type="submission" date="2019-08" db="EMBL/GenBank/DDBJ databases">
        <title>The genome of the soybean aphid Biotype 1, its phylome, world population structure and adaptation to the North American continent.</title>
        <authorList>
            <person name="Giordano R."/>
            <person name="Donthu R.K."/>
            <person name="Hernandez A.G."/>
            <person name="Wright C.L."/>
            <person name="Zimin A.V."/>
        </authorList>
    </citation>
    <scope>NUCLEOTIDE SEQUENCE [LARGE SCALE GENOMIC DNA]</scope>
    <source>
        <tissue evidence="1">Whole aphids</tissue>
    </source>
</reference>
<evidence type="ECO:0000313" key="1">
    <source>
        <dbReference type="EMBL" id="KAE9524911.1"/>
    </source>
</evidence>
<dbReference type="EMBL" id="VYZN01000065">
    <property type="protein sequence ID" value="KAE9524911.1"/>
    <property type="molecule type" value="Genomic_DNA"/>
</dbReference>
<evidence type="ECO:0000313" key="2">
    <source>
        <dbReference type="Proteomes" id="UP000475862"/>
    </source>
</evidence>
<dbReference type="AlphaFoldDB" id="A0A6G0T4S1"/>
<accession>A0A6G0T4S1</accession>
<gene>
    <name evidence="1" type="ORF">AGLY_014961</name>
</gene>
<keyword evidence="2" id="KW-1185">Reference proteome</keyword>
<proteinExistence type="predicted"/>